<keyword evidence="2" id="KW-1185">Reference proteome</keyword>
<gene>
    <name evidence="1" type="ORF">CC1G_12619</name>
</gene>
<proteinExistence type="predicted"/>
<sequence>MVRLEYDLPHGLQKLYLYARYFPPFDDIALDIKAELRQLVTTIYEASKNLWHLCWSVDEVISHLKLKSDLDSLLKEFGPSEPTNPHEPSHLAIELEPCCFVDTTGKLVAWHLPSSVSQQRIASVLLLSHTFRASYPLPPFRLPSLPPFSEPWSRPPCHAIPLAAVAIPSRILARDSIYRMATLSPSKAFLDNTFGGVSLLSDITETIAIVGAAISVLHPHQLFASLSAYEELHLGRVTVDSRWTFEEVMTFWSTPSTDILIYNNYHADMDLSGRLPHHAFETLLSAAFSPIHGAPLT</sequence>
<dbReference type="GeneID" id="6016207"/>
<dbReference type="InParanoid" id="A8P8K6"/>
<accession>A8P8K6</accession>
<reference evidence="1 2" key="1">
    <citation type="journal article" date="2010" name="Proc. Natl. Acad. Sci. U.S.A.">
        <title>Insights into evolution of multicellular fungi from the assembled chromosomes of the mushroom Coprinopsis cinerea (Coprinus cinereus).</title>
        <authorList>
            <person name="Stajich J.E."/>
            <person name="Wilke S.K."/>
            <person name="Ahren D."/>
            <person name="Au C.H."/>
            <person name="Birren B.W."/>
            <person name="Borodovsky M."/>
            <person name="Burns C."/>
            <person name="Canback B."/>
            <person name="Casselton L.A."/>
            <person name="Cheng C.K."/>
            <person name="Deng J."/>
            <person name="Dietrich F.S."/>
            <person name="Fargo D.C."/>
            <person name="Farman M.L."/>
            <person name="Gathman A.C."/>
            <person name="Goldberg J."/>
            <person name="Guigo R."/>
            <person name="Hoegger P.J."/>
            <person name="Hooker J.B."/>
            <person name="Huggins A."/>
            <person name="James T.Y."/>
            <person name="Kamada T."/>
            <person name="Kilaru S."/>
            <person name="Kodira C."/>
            <person name="Kues U."/>
            <person name="Kupfer D."/>
            <person name="Kwan H.S."/>
            <person name="Lomsadze A."/>
            <person name="Li W."/>
            <person name="Lilly W.W."/>
            <person name="Ma L.J."/>
            <person name="Mackey A.J."/>
            <person name="Manning G."/>
            <person name="Martin F."/>
            <person name="Muraguchi H."/>
            <person name="Natvig D.O."/>
            <person name="Palmerini H."/>
            <person name="Ramesh M.A."/>
            <person name="Rehmeyer C.J."/>
            <person name="Roe B.A."/>
            <person name="Shenoy N."/>
            <person name="Stanke M."/>
            <person name="Ter-Hovhannisyan V."/>
            <person name="Tunlid A."/>
            <person name="Velagapudi R."/>
            <person name="Vision T.J."/>
            <person name="Zeng Q."/>
            <person name="Zolan M.E."/>
            <person name="Pukkila P.J."/>
        </authorList>
    </citation>
    <scope>NUCLEOTIDE SEQUENCE [LARGE SCALE GENOMIC DNA]</scope>
    <source>
        <strain evidence="2">Okayama-7 / 130 / ATCC MYA-4618 / FGSC 9003</strain>
    </source>
</reference>
<dbReference type="AlphaFoldDB" id="A8P8K6"/>
<dbReference type="EMBL" id="AACS02000011">
    <property type="protein sequence ID" value="EAU82232.1"/>
    <property type="molecule type" value="Genomic_DNA"/>
</dbReference>
<comment type="caution">
    <text evidence="1">The sequence shown here is derived from an EMBL/GenBank/DDBJ whole genome shotgun (WGS) entry which is preliminary data.</text>
</comment>
<name>A8P8K6_COPC7</name>
<evidence type="ECO:0000313" key="1">
    <source>
        <dbReference type="EMBL" id="EAU82232.1"/>
    </source>
</evidence>
<dbReference type="RefSeq" id="XP_001839591.1">
    <property type="nucleotide sequence ID" value="XM_001839539.1"/>
</dbReference>
<dbReference type="Proteomes" id="UP000001861">
    <property type="component" value="Unassembled WGS sequence"/>
</dbReference>
<protein>
    <submittedName>
        <fullName evidence="1">Uncharacterized protein</fullName>
    </submittedName>
</protein>
<evidence type="ECO:0000313" key="2">
    <source>
        <dbReference type="Proteomes" id="UP000001861"/>
    </source>
</evidence>
<dbReference type="KEGG" id="cci:CC1G_12619"/>
<organism evidence="1 2">
    <name type="scientific">Coprinopsis cinerea (strain Okayama-7 / 130 / ATCC MYA-4618 / FGSC 9003)</name>
    <name type="common">Inky cap fungus</name>
    <name type="synonym">Hormographiella aspergillata</name>
    <dbReference type="NCBI Taxonomy" id="240176"/>
    <lineage>
        <taxon>Eukaryota</taxon>
        <taxon>Fungi</taxon>
        <taxon>Dikarya</taxon>
        <taxon>Basidiomycota</taxon>
        <taxon>Agaricomycotina</taxon>
        <taxon>Agaricomycetes</taxon>
        <taxon>Agaricomycetidae</taxon>
        <taxon>Agaricales</taxon>
        <taxon>Agaricineae</taxon>
        <taxon>Psathyrellaceae</taxon>
        <taxon>Coprinopsis</taxon>
    </lineage>
</organism>
<dbReference type="VEuPathDB" id="FungiDB:CC1G_12619"/>